<feature type="domain" description="Gram-positive cocci surface proteins LPxTG" evidence="8">
    <location>
        <begin position="759"/>
        <end position="792"/>
    </location>
</feature>
<dbReference type="NCBIfam" id="TIGR01167">
    <property type="entry name" value="LPXTG_anchor"/>
    <property type="match status" value="1"/>
</dbReference>
<reference evidence="9 10" key="1">
    <citation type="submission" date="2009-01" db="EMBL/GenBank/DDBJ databases">
        <authorList>
            <person name="Qin X."/>
            <person name="Bachman B."/>
            <person name="Battles P."/>
            <person name="Bell A."/>
            <person name="Bess C."/>
            <person name="Bickham C."/>
            <person name="Chaboub L."/>
            <person name="Chen D."/>
            <person name="Coyle M."/>
            <person name="Deiros D.R."/>
            <person name="Dinh H."/>
            <person name="Forbes L."/>
            <person name="Fowler G."/>
            <person name="Francisco L."/>
            <person name="Fu Q."/>
            <person name="Gubbala S."/>
            <person name="Hale W."/>
            <person name="Han Y."/>
            <person name="Hemphill L."/>
            <person name="Highlander S.K."/>
            <person name="Hirani K."/>
            <person name="Hogues M."/>
            <person name="Jackson L."/>
            <person name="Jakkamsetti A."/>
            <person name="Javaid M."/>
            <person name="Jiang H."/>
            <person name="Korchina V."/>
            <person name="Kovar C."/>
            <person name="Lara F."/>
            <person name="Lee S."/>
            <person name="Mata R."/>
            <person name="Mathew T."/>
            <person name="Moen C."/>
            <person name="Morales K."/>
            <person name="Munidasa M."/>
            <person name="Nazareth L."/>
            <person name="Ngo R."/>
            <person name="Nguyen L."/>
            <person name="Okwuonu G."/>
            <person name="Ongeri F."/>
            <person name="Patil S."/>
            <person name="Petrosino J."/>
            <person name="Pham C."/>
            <person name="Pham P."/>
            <person name="Pu L.-L."/>
            <person name="Puazo M."/>
            <person name="Raj R."/>
            <person name="Reid J."/>
            <person name="Rouhana J."/>
            <person name="Saada N."/>
            <person name="Shang Y."/>
            <person name="Simmons D."/>
            <person name="Thornton R."/>
            <person name="Warren J."/>
            <person name="Weissenberger G."/>
            <person name="Zhang J."/>
            <person name="Zhang L."/>
            <person name="Zhou C."/>
            <person name="Zhu D."/>
            <person name="Muzny D."/>
            <person name="Worley K."/>
            <person name="Gibbs R."/>
        </authorList>
    </citation>
    <scope>NUCLEOTIDE SEQUENCE [LARGE SCALE GENOMIC DNA]</scope>
    <source>
        <strain evidence="9 10">DSM 15436</strain>
    </source>
</reference>
<name>C0W147_9ACTO</name>
<keyword evidence="1" id="KW-0134">Cell wall</keyword>
<feature type="compositionally biased region" description="Basic and acidic residues" evidence="5">
    <location>
        <begin position="626"/>
        <end position="637"/>
    </location>
</feature>
<evidence type="ECO:0000256" key="5">
    <source>
        <dbReference type="SAM" id="MobiDB-lite"/>
    </source>
</evidence>
<keyword evidence="3 7" id="KW-0732">Signal</keyword>
<feature type="region of interest" description="Disordered" evidence="5">
    <location>
        <begin position="536"/>
        <end position="643"/>
    </location>
</feature>
<organism evidence="9 10">
    <name type="scientific">Gleimia coleocanis DSM 15436</name>
    <dbReference type="NCBI Taxonomy" id="525245"/>
    <lineage>
        <taxon>Bacteria</taxon>
        <taxon>Bacillati</taxon>
        <taxon>Actinomycetota</taxon>
        <taxon>Actinomycetes</taxon>
        <taxon>Actinomycetales</taxon>
        <taxon>Actinomycetaceae</taxon>
        <taxon>Gleimia</taxon>
    </lineage>
</organism>
<evidence type="ECO:0000313" key="9">
    <source>
        <dbReference type="EMBL" id="EEH63536.1"/>
    </source>
</evidence>
<dbReference type="HOGENOM" id="CLU_354383_0_0_11"/>
<keyword evidence="6" id="KW-0472">Membrane</keyword>
<evidence type="ECO:0000256" key="4">
    <source>
        <dbReference type="ARBA" id="ARBA00023088"/>
    </source>
</evidence>
<dbReference type="PROSITE" id="PS50847">
    <property type="entry name" value="GRAM_POS_ANCHORING"/>
    <property type="match status" value="1"/>
</dbReference>
<evidence type="ECO:0000256" key="6">
    <source>
        <dbReference type="SAM" id="Phobius"/>
    </source>
</evidence>
<keyword evidence="10" id="KW-1185">Reference proteome</keyword>
<protein>
    <submittedName>
        <fullName evidence="9">LPXTG-motif cell wall anchor domain protein</fullName>
    </submittedName>
</protein>
<proteinExistence type="predicted"/>
<sequence>MQGETSMKRTLSLFSATALILAGLSSGIGVANATGGKTIFVKDSGSGDGSSVEQAYGSLDTAIQNAADGDVIQIEGTVTRQGGTDLKIDKAVTIQGGTLVLRTDSTKKTYITKDVTFKNIQLESRPESNSAFRIFANGHKLTFDNVTTVNNTSSNAPTIYTGAVKEKDGVGNKAEVTVQNSPANTQLAGVITSDEDTNSPTNIDATVNLKDNVVLPQGADIVLGPNSADKVILNLHNANFNKIIGTDAPNNRVNMQGGSVEADIIDVPALSLLEGNLVLGPLSTLTENVQVQTGTNLDVRKPMAARNGVFEIPGNLVGEGNILINGGQSTLQINGKSAIINVIIQNVDKANEPLNDHQYVAYIGNQVTLKAANAAPEGCTYNFGNGIAEVECREVNKTASLSVVKVGEDDPVIVLDNVEFEGDFTAANLFSKLVDELKKNPTLVVLTEDRDNAPVVEDGQAKTIEWKAKEAGSFQVTGGQKVPFTVETTADGQVVSYTLPAAPQGKQYKDKTVTPEQKVVVTGEDRFLDKVFELEEIPAAPEDPKEDPNAPGNGGQGDNNPGTEQPGGDNAGDNAGDNGATPGDGSKPDEGKDDGNNQPGDNTKPGGEKPGDNTKPGDSNQPGADSKPEGGKDESTKPAEPVWADIVLGTQSAKYYWGEELKATFTMPKANGETEVIFYLHSSPLKLGKQALTTLPDGSVLATVSWKVPTDFPVGAHHIVVTDVKGKELARVGVEILKRPAKAQTPVATTVPVAVPPRLANTGTAAAALAVLAGLLGLVGIAGVVTRRKHNN</sequence>
<evidence type="ECO:0000313" key="10">
    <source>
        <dbReference type="Proteomes" id="UP000010301"/>
    </source>
</evidence>
<feature type="compositionally biased region" description="Basic and acidic residues" evidence="5">
    <location>
        <begin position="586"/>
        <end position="595"/>
    </location>
</feature>
<feature type="compositionally biased region" description="Low complexity" evidence="5">
    <location>
        <begin position="558"/>
        <end position="585"/>
    </location>
</feature>
<evidence type="ECO:0000259" key="8">
    <source>
        <dbReference type="PROSITE" id="PS50847"/>
    </source>
</evidence>
<evidence type="ECO:0000256" key="7">
    <source>
        <dbReference type="SAM" id="SignalP"/>
    </source>
</evidence>
<dbReference type="AlphaFoldDB" id="C0W147"/>
<accession>C0W147</accession>
<evidence type="ECO:0000256" key="3">
    <source>
        <dbReference type="ARBA" id="ARBA00022729"/>
    </source>
</evidence>
<dbReference type="InterPro" id="IPR019931">
    <property type="entry name" value="LPXTG_anchor"/>
</dbReference>
<keyword evidence="4" id="KW-0572">Peptidoglycan-anchor</keyword>
<gene>
    <name evidence="9" type="ORF">HMPREF0044_1137</name>
</gene>
<feature type="signal peptide" evidence="7">
    <location>
        <begin position="1"/>
        <end position="33"/>
    </location>
</feature>
<dbReference type="SUPFAM" id="SSF51126">
    <property type="entry name" value="Pectin lyase-like"/>
    <property type="match status" value="1"/>
</dbReference>
<keyword evidence="2" id="KW-0964">Secreted</keyword>
<feature type="chain" id="PRO_5002902405" evidence="7">
    <location>
        <begin position="34"/>
        <end position="792"/>
    </location>
</feature>
<evidence type="ECO:0000256" key="2">
    <source>
        <dbReference type="ARBA" id="ARBA00022525"/>
    </source>
</evidence>
<keyword evidence="6" id="KW-1133">Transmembrane helix</keyword>
<evidence type="ECO:0000256" key="1">
    <source>
        <dbReference type="ARBA" id="ARBA00022512"/>
    </source>
</evidence>
<dbReference type="EMBL" id="ACFG01000032">
    <property type="protein sequence ID" value="EEH63536.1"/>
    <property type="molecule type" value="Genomic_DNA"/>
</dbReference>
<dbReference type="InterPro" id="IPR011050">
    <property type="entry name" value="Pectin_lyase_fold/virulence"/>
</dbReference>
<comment type="caution">
    <text evidence="9">The sequence shown here is derived from an EMBL/GenBank/DDBJ whole genome shotgun (WGS) entry which is preliminary data.</text>
</comment>
<feature type="transmembrane region" description="Helical" evidence="6">
    <location>
        <begin position="765"/>
        <end position="786"/>
    </location>
</feature>
<keyword evidence="6" id="KW-0812">Transmembrane</keyword>
<dbReference type="Proteomes" id="UP000010301">
    <property type="component" value="Unassembled WGS sequence"/>
</dbReference>